<dbReference type="EMBL" id="BJHW01000001">
    <property type="protein sequence ID" value="GDY55034.1"/>
    <property type="molecule type" value="Genomic_DNA"/>
</dbReference>
<reference evidence="1 2" key="1">
    <citation type="journal article" date="2020" name="Int. J. Syst. Evol. Microbiol.">
        <title>Reclassification of Streptomyces castelarensis and Streptomyces sporoclivatus as later heterotypic synonyms of Streptomyces antimycoticus.</title>
        <authorList>
            <person name="Komaki H."/>
            <person name="Tamura T."/>
        </authorList>
    </citation>
    <scope>NUCLEOTIDE SEQUENCE [LARGE SCALE GENOMIC DNA]</scope>
    <source>
        <strain evidence="1 2">NBRC 13459</strain>
    </source>
</reference>
<protein>
    <submittedName>
        <fullName evidence="1">Uncharacterized protein</fullName>
    </submittedName>
</protein>
<evidence type="ECO:0000313" key="1">
    <source>
        <dbReference type="EMBL" id="GDY55034.1"/>
    </source>
</evidence>
<proteinExistence type="predicted"/>
<dbReference type="Proteomes" id="UP000301309">
    <property type="component" value="Unassembled WGS sequence"/>
</dbReference>
<dbReference type="AntiFam" id="ANF00195">
    <property type="entry name" value="Shadow ORF (opposite cca)"/>
</dbReference>
<name>A0A4D4L3Q7_STRVO</name>
<keyword evidence="2" id="KW-1185">Reference proteome</keyword>
<sequence length="242" mass="26946">MQLDQAGDILDQLIGVLELRHPVLGHLRPHHLVVVEGDPAVLLEAARLGLADVMQQRGQPQRQIGALGLQVDGLVQHRQRVLIDILVAVVLIALQAQRRKLRQDAVGEPRLHQQPQPLAGVVGQDELVELITHPLRRDDVDALGHRRHRGDHLGGHLEVELRREARGTHHPQRIVGEGLLGRSRGAQHPGGEIFQTVVRVDELLLWKRHRHRVDREVPTDQVLLDGVAVRHLGLPGCPVIGF</sequence>
<comment type="caution">
    <text evidence="1">The sequence shown here is derived from an EMBL/GenBank/DDBJ whole genome shotgun (WGS) entry which is preliminary data.</text>
</comment>
<dbReference type="AlphaFoldDB" id="A0A4D4L3Q7"/>
<organism evidence="1 2">
    <name type="scientific">Streptomyces violaceusniger</name>
    <dbReference type="NCBI Taxonomy" id="68280"/>
    <lineage>
        <taxon>Bacteria</taxon>
        <taxon>Bacillati</taxon>
        <taxon>Actinomycetota</taxon>
        <taxon>Actinomycetes</taxon>
        <taxon>Kitasatosporales</taxon>
        <taxon>Streptomycetaceae</taxon>
        <taxon>Streptomyces</taxon>
        <taxon>Streptomyces violaceusniger group</taxon>
    </lineage>
</organism>
<gene>
    <name evidence="1" type="ORF">SVIO_056570</name>
</gene>
<evidence type="ECO:0000313" key="2">
    <source>
        <dbReference type="Proteomes" id="UP000301309"/>
    </source>
</evidence>
<accession>A0A4D4L3Q7</accession>